<dbReference type="GO" id="GO:0006352">
    <property type="term" value="P:DNA-templated transcription initiation"/>
    <property type="evidence" value="ECO:0007669"/>
    <property type="project" value="InterPro"/>
</dbReference>
<dbReference type="InterPro" id="IPR013249">
    <property type="entry name" value="RNA_pol_sigma70_r4_t2"/>
</dbReference>
<keyword evidence="9" id="KW-1185">Reference proteome</keyword>
<feature type="domain" description="RNA polymerase sigma-70 region 2" evidence="6">
    <location>
        <begin position="21"/>
        <end position="73"/>
    </location>
</feature>
<dbReference type="InterPro" id="IPR013324">
    <property type="entry name" value="RNA_pol_sigma_r3/r4-like"/>
</dbReference>
<organism evidence="8 9">
    <name type="scientific">Clostridium cellulovorans (strain ATCC 35296 / DSM 3052 / OCM 3 / 743B)</name>
    <dbReference type="NCBI Taxonomy" id="573061"/>
    <lineage>
        <taxon>Bacteria</taxon>
        <taxon>Bacillati</taxon>
        <taxon>Bacillota</taxon>
        <taxon>Clostridia</taxon>
        <taxon>Eubacteriales</taxon>
        <taxon>Clostridiaceae</taxon>
        <taxon>Clostridium</taxon>
    </lineage>
</organism>
<proteinExistence type="inferred from homology"/>
<dbReference type="OrthoDB" id="9784984at2"/>
<dbReference type="KEGG" id="ccb:Clocel_3102"/>
<gene>
    <name evidence="8" type="ordered locus">Clocel_3102</name>
</gene>
<dbReference type="InterPro" id="IPR007627">
    <property type="entry name" value="RNA_pol_sigma70_r2"/>
</dbReference>
<evidence type="ECO:0000313" key="9">
    <source>
        <dbReference type="Proteomes" id="UP000002730"/>
    </source>
</evidence>
<protein>
    <submittedName>
        <fullName evidence="8">RNA polymerase, sigma-24 subunit, ECF subfamily</fullName>
    </submittedName>
</protein>
<evidence type="ECO:0000256" key="1">
    <source>
        <dbReference type="ARBA" id="ARBA00010641"/>
    </source>
</evidence>
<dbReference type="HOGENOM" id="CLU_511639_0_0_9"/>
<dbReference type="GO" id="GO:0003677">
    <property type="term" value="F:DNA binding"/>
    <property type="evidence" value="ECO:0007669"/>
    <property type="project" value="UniProtKB-KW"/>
</dbReference>
<evidence type="ECO:0000259" key="7">
    <source>
        <dbReference type="Pfam" id="PF08281"/>
    </source>
</evidence>
<dbReference type="Gene3D" id="1.10.1740.10">
    <property type="match status" value="1"/>
</dbReference>
<keyword evidence="4" id="KW-0238">DNA-binding</keyword>
<dbReference type="PANTHER" id="PTHR43133">
    <property type="entry name" value="RNA POLYMERASE ECF-TYPE SIGMA FACTO"/>
    <property type="match status" value="1"/>
</dbReference>
<dbReference type="AlphaFoldDB" id="D9STQ8"/>
<dbReference type="STRING" id="573061.Clocel_3102"/>
<evidence type="ECO:0000256" key="2">
    <source>
        <dbReference type="ARBA" id="ARBA00023015"/>
    </source>
</evidence>
<evidence type="ECO:0000256" key="5">
    <source>
        <dbReference type="ARBA" id="ARBA00023163"/>
    </source>
</evidence>
<dbReference type="SUPFAM" id="SSF88946">
    <property type="entry name" value="Sigma2 domain of RNA polymerase sigma factors"/>
    <property type="match status" value="1"/>
</dbReference>
<dbReference type="RefSeq" id="WP_010075890.1">
    <property type="nucleotide sequence ID" value="NC_014393.1"/>
</dbReference>
<dbReference type="NCBIfam" id="TIGR02937">
    <property type="entry name" value="sigma70-ECF"/>
    <property type="match status" value="1"/>
</dbReference>
<dbReference type="PANTHER" id="PTHR43133:SF8">
    <property type="entry name" value="RNA POLYMERASE SIGMA FACTOR HI_1459-RELATED"/>
    <property type="match status" value="1"/>
</dbReference>
<dbReference type="InterPro" id="IPR014284">
    <property type="entry name" value="RNA_pol_sigma-70_dom"/>
</dbReference>
<dbReference type="Pfam" id="PF04542">
    <property type="entry name" value="Sigma70_r2"/>
    <property type="match status" value="1"/>
</dbReference>
<keyword evidence="3" id="KW-0731">Sigma factor</keyword>
<keyword evidence="2" id="KW-0805">Transcription regulation</keyword>
<dbReference type="Pfam" id="PF08281">
    <property type="entry name" value="Sigma70_r4_2"/>
    <property type="match status" value="1"/>
</dbReference>
<reference evidence="8 9" key="1">
    <citation type="submission" date="2010-08" db="EMBL/GenBank/DDBJ databases">
        <title>Complete sequence of Clostridium cellulovorans 743B.</title>
        <authorList>
            <consortium name="US DOE Joint Genome Institute"/>
            <person name="Lucas S."/>
            <person name="Copeland A."/>
            <person name="Lapidus A."/>
            <person name="Cheng J.-F."/>
            <person name="Bruce D."/>
            <person name="Goodwin L."/>
            <person name="Pitluck S."/>
            <person name="Chertkov O."/>
            <person name="Detter J.C."/>
            <person name="Han C."/>
            <person name="Tapia R."/>
            <person name="Land M."/>
            <person name="Hauser L."/>
            <person name="Chang Y.-J."/>
            <person name="Jeffries C."/>
            <person name="Kyrpides N."/>
            <person name="Ivanova N."/>
            <person name="Mikhailova N."/>
            <person name="Hemme C.L."/>
            <person name="Woyke T."/>
        </authorList>
    </citation>
    <scope>NUCLEOTIDE SEQUENCE [LARGE SCALE GENOMIC DNA]</scope>
    <source>
        <strain evidence="9">ATCC 35296 / DSM 3052 / OCM 3 / 743B</strain>
    </source>
</reference>
<evidence type="ECO:0000313" key="8">
    <source>
        <dbReference type="EMBL" id="ADL52792.1"/>
    </source>
</evidence>
<sequence length="532" mass="61321">MSLHETISKSINGDLSSYEYLVNEFQGLAITYAYSILRDYQLAEDAAQEAFILLFLNIKNLKEPLAFVSWLKKLTFTCCNRITRKKNLEVYDEDLEQKPSDKSITKIIEISEKATLVQESLSLLTNDQKEAIILHYYLDKKYSDIANMLGITETAVANRIYSGKKKLKKIMLITMKDYLVELSMNKDSFTRKVLEQVPNITTQDPRVQENFQFCGCMRAIMQYLNKDSSLDFIYFAGITGALFCNVWSYNPKWQYSESTVSFFQYNGRQEIIVSAFRSIGYKCEIVSEIDLKENTKKYLKKIVESLDSGFPVMTYGIVGPPTCSLITGYDEGGEVLIGWSAFQNGDHGFPDGYEPCGYYRKRNGLDESYGLIFFGEECEPMNNQDIVKTALKNIKQVVNLPKTNRNLYGIDAYTAWAEAFLQDKDFIENASELDTYLDVHCGQKVIVMTGRTYGAEFLSRLKNYDSPYNILIDKLIDLCEKENAILNKFWQLEPSFYFDSKNLINQNYRRQMVDIILEASEIYNQFVHTCDL</sequence>
<dbReference type="GO" id="GO:0016987">
    <property type="term" value="F:sigma factor activity"/>
    <property type="evidence" value="ECO:0007669"/>
    <property type="project" value="UniProtKB-KW"/>
</dbReference>
<dbReference type="SUPFAM" id="SSF88659">
    <property type="entry name" value="Sigma3 and sigma4 domains of RNA polymerase sigma factors"/>
    <property type="match status" value="1"/>
</dbReference>
<dbReference type="InterPro" id="IPR039425">
    <property type="entry name" value="RNA_pol_sigma-70-like"/>
</dbReference>
<dbReference type="Gene3D" id="1.10.10.10">
    <property type="entry name" value="Winged helix-like DNA-binding domain superfamily/Winged helix DNA-binding domain"/>
    <property type="match status" value="1"/>
</dbReference>
<feature type="domain" description="RNA polymerase sigma factor 70 region 4 type 2" evidence="7">
    <location>
        <begin position="117"/>
        <end position="167"/>
    </location>
</feature>
<evidence type="ECO:0000259" key="6">
    <source>
        <dbReference type="Pfam" id="PF04542"/>
    </source>
</evidence>
<accession>D9STQ8</accession>
<name>D9STQ8_CLOC7</name>
<dbReference type="InterPro" id="IPR036388">
    <property type="entry name" value="WH-like_DNA-bd_sf"/>
</dbReference>
<dbReference type="Proteomes" id="UP000002730">
    <property type="component" value="Chromosome"/>
</dbReference>
<dbReference type="InterPro" id="IPR013325">
    <property type="entry name" value="RNA_pol_sigma_r2"/>
</dbReference>
<dbReference type="eggNOG" id="COG1595">
    <property type="taxonomic scope" value="Bacteria"/>
</dbReference>
<keyword evidence="5" id="KW-0804">Transcription</keyword>
<comment type="similarity">
    <text evidence="1">Belongs to the sigma-70 factor family. ECF subfamily.</text>
</comment>
<evidence type="ECO:0000256" key="4">
    <source>
        <dbReference type="ARBA" id="ARBA00023125"/>
    </source>
</evidence>
<dbReference type="EMBL" id="CP002160">
    <property type="protein sequence ID" value="ADL52792.1"/>
    <property type="molecule type" value="Genomic_DNA"/>
</dbReference>
<dbReference type="CDD" id="cd06171">
    <property type="entry name" value="Sigma70_r4"/>
    <property type="match status" value="1"/>
</dbReference>
<evidence type="ECO:0000256" key="3">
    <source>
        <dbReference type="ARBA" id="ARBA00023082"/>
    </source>
</evidence>